<dbReference type="GO" id="GO:0071207">
    <property type="term" value="F:histone pre-mRNA stem-loop binding"/>
    <property type="evidence" value="ECO:0007669"/>
    <property type="project" value="TreeGrafter"/>
</dbReference>
<protein>
    <submittedName>
        <fullName evidence="5">(pine wood nematode) hypothetical protein</fullName>
    </submittedName>
</protein>
<proteinExistence type="inferred from homology"/>
<dbReference type="Proteomes" id="UP000659654">
    <property type="component" value="Unassembled WGS sequence"/>
</dbReference>
<dbReference type="AlphaFoldDB" id="A0A7I8WZZ6"/>
<evidence type="ECO:0000256" key="2">
    <source>
        <dbReference type="ARBA" id="ARBA00022884"/>
    </source>
</evidence>
<dbReference type="EMBL" id="CAJFCV020000006">
    <property type="protein sequence ID" value="CAG9129401.1"/>
    <property type="molecule type" value="Genomic_DNA"/>
</dbReference>
<sequence>MSSEVAEVVNEICGKVESLSVEEPAYYYGDDDLLDVLYIKSEEEWFNSGKKLAVIPKDCKFLIRTPGKEYEDVKWLYARKDRKIDGFGDRRKCNISEEVLARRTKEIEKAKEKEVYKKYTREVPNHKRDRQCPRTPNKYQECPRRAWDAAVKQWKLDLYAWESRFDGTKENDGRGDEEPARKSAKIDESEEHFIPVEPNPKATKRSSAPRPDKSCLLIGFCAEKWSFSEMERSNTPTREERVQWMKAAREVYTERSRAQQPHRYRRCASQSPRHCERTPARCKRAPLNPAATPTRRNMNIFARSDDALDPNLTFSKGKPVEEKNLFELDPNNRDEFLRMMQILDRVQEVKFRPFHESRRMKSPDPHGSKRELFEAAGLRIESLKLEKTLSQSLLRLRELPSAHQKSVLHGIDAASIQWLKNNINNL</sequence>
<evidence type="ECO:0000259" key="4">
    <source>
        <dbReference type="Pfam" id="PF15247"/>
    </source>
</evidence>
<dbReference type="InterPro" id="IPR038294">
    <property type="entry name" value="SLBP_RNA_bind_sf"/>
</dbReference>
<feature type="domain" description="Histone RNA hairpin-binding protein RNA-binding" evidence="4">
    <location>
        <begin position="97"/>
        <end position="162"/>
    </location>
</feature>
<dbReference type="Pfam" id="PF15247">
    <property type="entry name" value="SLBP_RNA_bind"/>
    <property type="match status" value="1"/>
</dbReference>
<dbReference type="InterPro" id="IPR029344">
    <property type="entry name" value="SLBP_RNA_bind"/>
</dbReference>
<reference evidence="5" key="1">
    <citation type="submission" date="2020-09" db="EMBL/GenBank/DDBJ databases">
        <authorList>
            <person name="Kikuchi T."/>
        </authorList>
    </citation>
    <scope>NUCLEOTIDE SEQUENCE</scope>
    <source>
        <strain evidence="5">Ka4C1</strain>
    </source>
</reference>
<dbReference type="OrthoDB" id="265795at2759"/>
<name>A0A7I8WZZ6_BURXY</name>
<feature type="compositionally biased region" description="Basic and acidic residues" evidence="3">
    <location>
        <begin position="167"/>
        <end position="194"/>
    </location>
</feature>
<dbReference type="GO" id="GO:0005737">
    <property type="term" value="C:cytoplasm"/>
    <property type="evidence" value="ECO:0007669"/>
    <property type="project" value="TreeGrafter"/>
</dbReference>
<dbReference type="InterPro" id="IPR026502">
    <property type="entry name" value="SLBP1/SLBP2"/>
</dbReference>
<evidence type="ECO:0000313" key="5">
    <source>
        <dbReference type="EMBL" id="CAD5233942.1"/>
    </source>
</evidence>
<evidence type="ECO:0000256" key="1">
    <source>
        <dbReference type="ARBA" id="ARBA00006151"/>
    </source>
</evidence>
<dbReference type="EMBL" id="CAJFDI010000006">
    <property type="protein sequence ID" value="CAD5233942.1"/>
    <property type="molecule type" value="Genomic_DNA"/>
</dbReference>
<keyword evidence="2" id="KW-0694">RNA-binding</keyword>
<dbReference type="Proteomes" id="UP000582659">
    <property type="component" value="Unassembled WGS sequence"/>
</dbReference>
<dbReference type="GO" id="GO:0003729">
    <property type="term" value="F:mRNA binding"/>
    <property type="evidence" value="ECO:0007669"/>
    <property type="project" value="InterPro"/>
</dbReference>
<keyword evidence="6" id="KW-1185">Reference proteome</keyword>
<dbReference type="SMR" id="A0A7I8WZZ6"/>
<dbReference type="PANTHER" id="PTHR17408">
    <property type="entry name" value="HISTONE RNA HAIRPIN-BINDING PROTEIN"/>
    <property type="match status" value="1"/>
</dbReference>
<evidence type="ECO:0000256" key="3">
    <source>
        <dbReference type="SAM" id="MobiDB-lite"/>
    </source>
</evidence>
<comment type="caution">
    <text evidence="5">The sequence shown here is derived from an EMBL/GenBank/DDBJ whole genome shotgun (WGS) entry which is preliminary data.</text>
</comment>
<accession>A0A7I8WZZ6</accession>
<dbReference type="GO" id="GO:0071204">
    <property type="term" value="C:histone pre-mRNA 3'end processing complex"/>
    <property type="evidence" value="ECO:0007669"/>
    <property type="project" value="TreeGrafter"/>
</dbReference>
<feature type="region of interest" description="Disordered" evidence="3">
    <location>
        <begin position="167"/>
        <end position="210"/>
    </location>
</feature>
<gene>
    <name evidence="5" type="ORF">BXYJ_LOCUS14033</name>
</gene>
<evidence type="ECO:0000313" key="6">
    <source>
        <dbReference type="Proteomes" id="UP000659654"/>
    </source>
</evidence>
<organism evidence="5 6">
    <name type="scientific">Bursaphelenchus xylophilus</name>
    <name type="common">Pinewood nematode worm</name>
    <name type="synonym">Aphelenchoides xylophilus</name>
    <dbReference type="NCBI Taxonomy" id="6326"/>
    <lineage>
        <taxon>Eukaryota</taxon>
        <taxon>Metazoa</taxon>
        <taxon>Ecdysozoa</taxon>
        <taxon>Nematoda</taxon>
        <taxon>Chromadorea</taxon>
        <taxon>Rhabditida</taxon>
        <taxon>Tylenchina</taxon>
        <taxon>Tylenchomorpha</taxon>
        <taxon>Aphelenchoidea</taxon>
        <taxon>Aphelenchoididae</taxon>
        <taxon>Bursaphelenchus</taxon>
    </lineage>
</organism>
<dbReference type="PANTHER" id="PTHR17408:SF0">
    <property type="entry name" value="HISTONE RNA HAIRPIN-BINDING PROTEIN"/>
    <property type="match status" value="1"/>
</dbReference>
<dbReference type="Gene3D" id="1.10.8.1120">
    <property type="entry name" value="Histone RNA hairpin-binding protein RNA-binding domain"/>
    <property type="match status" value="1"/>
</dbReference>
<dbReference type="GO" id="GO:0006398">
    <property type="term" value="P:mRNA 3'-end processing by stem-loop binding and cleavage"/>
    <property type="evidence" value="ECO:0007669"/>
    <property type="project" value="TreeGrafter"/>
</dbReference>
<comment type="similarity">
    <text evidence="1">Belongs to the SLBP family.</text>
</comment>
<dbReference type="GO" id="GO:0051028">
    <property type="term" value="P:mRNA transport"/>
    <property type="evidence" value="ECO:0007669"/>
    <property type="project" value="TreeGrafter"/>
</dbReference>